<reference evidence="1" key="1">
    <citation type="journal article" date="2012" name="Environ. Microbiol.">
        <title>Genomic content of uncultured Bacteroidetes from contrasting oceanic provinces in the North Atlantic Ocean.</title>
        <authorList>
            <person name="Gomez-Pereira P.R."/>
            <person name="Schuler M."/>
            <person name="Fuchs B.M."/>
            <person name="Bennke C."/>
            <person name="Teeling H."/>
            <person name="Waldmann J."/>
            <person name="Richter M."/>
            <person name="Barbe V."/>
            <person name="Bataille E."/>
            <person name="Glockner F.O."/>
            <person name="Amann R."/>
        </authorList>
    </citation>
    <scope>NUCLEOTIDE SEQUENCE</scope>
</reference>
<reference evidence="1" key="2">
    <citation type="submission" date="2012-02" db="EMBL/GenBank/DDBJ databases">
        <authorList>
            <person name="Genoscope - CEA"/>
        </authorList>
    </citation>
    <scope>NUCLEOTIDE SEQUENCE</scope>
</reference>
<evidence type="ECO:0000313" key="1">
    <source>
        <dbReference type="EMBL" id="CCG00339.1"/>
    </source>
</evidence>
<gene>
    <name evidence="1" type="ORF">VIS_S18CTB50008</name>
</gene>
<name>H6RH28_9BACT</name>
<dbReference type="AlphaFoldDB" id="H6RH28"/>
<protein>
    <submittedName>
        <fullName evidence="1">Uncharacterized protein</fullName>
    </submittedName>
</protein>
<dbReference type="EMBL" id="FO117605">
    <property type="protein sequence ID" value="CCG00339.1"/>
    <property type="molecule type" value="Genomic_DNA"/>
</dbReference>
<organism evidence="1">
    <name type="scientific">uncultured Flavobacteriia bacterium</name>
    <dbReference type="NCBI Taxonomy" id="212695"/>
    <lineage>
        <taxon>Bacteria</taxon>
        <taxon>Pseudomonadati</taxon>
        <taxon>Bacteroidota</taxon>
        <taxon>Flavobacteriia</taxon>
        <taxon>environmental samples</taxon>
    </lineage>
</organism>
<proteinExistence type="predicted"/>
<accession>H6RH28</accession>
<sequence length="51" mass="6040">MHPAINASPCKRDSYYYKNLKEFSNVLFNKEFNTREAGNTIMDKRAKIVRE</sequence>